<protein>
    <recommendedName>
        <fullName evidence="3">endo-polygalacturonase</fullName>
        <ecNumber evidence="3">3.2.1.15</ecNumber>
    </recommendedName>
</protein>
<evidence type="ECO:0000256" key="9">
    <source>
        <dbReference type="ARBA" id="ARBA00023295"/>
    </source>
</evidence>
<accession>A0A922NIB7</accession>
<dbReference type="GO" id="GO:0071555">
    <property type="term" value="P:cell wall organization"/>
    <property type="evidence" value="ECO:0007669"/>
    <property type="project" value="UniProtKB-KW"/>
</dbReference>
<dbReference type="EMBL" id="NRDI02000007">
    <property type="protein sequence ID" value="KAI1514734.1"/>
    <property type="molecule type" value="Genomic_DNA"/>
</dbReference>
<dbReference type="Gene3D" id="2.160.20.10">
    <property type="entry name" value="Single-stranded right-handed beta-helix, Pectin lyase-like"/>
    <property type="match status" value="1"/>
</dbReference>
<keyword evidence="4" id="KW-0964">Secreted</keyword>
<keyword evidence="5" id="KW-0732">Signal</keyword>
<feature type="active site" evidence="12">
    <location>
        <position position="178"/>
    </location>
</feature>
<sequence length="950" mass="103610">MTLSSLDVPAGTTLDLSKLADGTTVIFEGTTTFGFKEWEGPLLSIGGNKIVVKGAAGSSLDGQGALYWDGKGDNGKVKPKFFAAHSLTGSSISNILIKNPPVQVVSINGCDGLTITDMTIDASAGDKGALGHNTDGFDIGSSNNIVIDGAKVFNQDDCVAINSGTNITFKNGICSGGHGLSIGSVGGRSDNVVDTVTFSNSQVTKSTNGIRVKARSGQTGKINKVTYSGITLSQISKYGILIEQNYDGGDLHGTAGTGIPITGLTLQNISGTGAVASSGFDVVVTCGSSTSCTGWTWSGVSVTGGKTYGSCTNALSYVWGLSENPDSIYIGDCRSEVTPNLHAALLHLRDTSFARILWIDALCINQKDDDEKSGQIQLMAQIYAVAKEVVVWLGEEADDSSTAFEAIRDANLRPISSTEHKEVETTEASEVRESPTLCLSAFSSSVVETLLRHKRDDIKITERMMIDIARWCEPAVVDFALQEKEESMSLSEDIIVAAVENRDDDEVFHLMIASTWTKIEITDSVVKSAYDGGKSALKILLNQEKVIISITDEMLITSVRFLRPTVLALLLDHMEDKVEITEYVLVASLQRRFYRLDVIKLLLDRSGSNFEITSAILIAAVQHGEDALEITTLLLDYAGGRLKVGAKWEILNQCFVRRQDSENESESMALLLDHYGQQAKITEDILETVAHNKSEGRDIMELLFTRRGEEIVITERILVAAVVEYETLRKKKRHWPDVDEISIDISHTYLRDAPTVQEELFSANIRDGRRSSKESVLTLIITERGDELVKVLIAVAEHGDADTIMEHLLENYYESIEVTEAILRTVIKNIWYGYQTMQVLLSMKGDQICFTTEMIQEAVLNPGVGADVVLLLLNWKGNEGQITKAVLAVLPKLQKSSYMYQSLAACLLLRGPEFPFQEGLLMPYEHLAYGLLFGHRKHTACTSDTVSSPC</sequence>
<evidence type="ECO:0000256" key="11">
    <source>
        <dbReference type="ARBA" id="ARBA00034074"/>
    </source>
</evidence>
<evidence type="ECO:0000256" key="10">
    <source>
        <dbReference type="ARBA" id="ARBA00023316"/>
    </source>
</evidence>
<gene>
    <name evidence="14" type="ORF">Ptr86124_006057</name>
</gene>
<dbReference type="InterPro" id="IPR055530">
    <property type="entry name" value="DUF7104"/>
</dbReference>
<evidence type="ECO:0000256" key="4">
    <source>
        <dbReference type="ARBA" id="ARBA00022525"/>
    </source>
</evidence>
<proteinExistence type="inferred from homology"/>
<dbReference type="PROSITE" id="PS00502">
    <property type="entry name" value="POLYGALACTURONASE"/>
    <property type="match status" value="1"/>
</dbReference>
<keyword evidence="8" id="KW-1015">Disulfide bond</keyword>
<name>A0A922NIB7_9PLEO</name>
<evidence type="ECO:0000256" key="1">
    <source>
        <dbReference type="ARBA" id="ARBA00004613"/>
    </source>
</evidence>
<dbReference type="Pfam" id="PF23397">
    <property type="entry name" value="DUF7104"/>
    <property type="match status" value="4"/>
</dbReference>
<comment type="caution">
    <text evidence="14">The sequence shown here is derived from an EMBL/GenBank/DDBJ whole genome shotgun (WGS) entry which is preliminary data.</text>
</comment>
<comment type="subcellular location">
    <subcellularLocation>
        <location evidence="1">Secreted</location>
    </subcellularLocation>
</comment>
<evidence type="ECO:0000256" key="13">
    <source>
        <dbReference type="RuleBase" id="RU361169"/>
    </source>
</evidence>
<evidence type="ECO:0000256" key="5">
    <source>
        <dbReference type="ARBA" id="ARBA00022729"/>
    </source>
</evidence>
<dbReference type="AlphaFoldDB" id="A0A922NIB7"/>
<organism evidence="14 15">
    <name type="scientific">Pyrenophora tritici-repentis</name>
    <dbReference type="NCBI Taxonomy" id="45151"/>
    <lineage>
        <taxon>Eukaryota</taxon>
        <taxon>Fungi</taxon>
        <taxon>Dikarya</taxon>
        <taxon>Ascomycota</taxon>
        <taxon>Pezizomycotina</taxon>
        <taxon>Dothideomycetes</taxon>
        <taxon>Pleosporomycetidae</taxon>
        <taxon>Pleosporales</taxon>
        <taxon>Pleosporineae</taxon>
        <taxon>Pleosporaceae</taxon>
        <taxon>Pyrenophora</taxon>
    </lineage>
</organism>
<keyword evidence="6" id="KW-0677">Repeat</keyword>
<dbReference type="InterPro" id="IPR050434">
    <property type="entry name" value="Glycosyl_hydrlase_28"/>
</dbReference>
<dbReference type="SUPFAM" id="SSF51126">
    <property type="entry name" value="Pectin lyase-like"/>
    <property type="match status" value="1"/>
</dbReference>
<comment type="similarity">
    <text evidence="2 13">Belongs to the glycosyl hydrolase 28 family.</text>
</comment>
<evidence type="ECO:0000256" key="7">
    <source>
        <dbReference type="ARBA" id="ARBA00022801"/>
    </source>
</evidence>
<evidence type="ECO:0000256" key="6">
    <source>
        <dbReference type="ARBA" id="ARBA00022737"/>
    </source>
</evidence>
<evidence type="ECO:0000313" key="14">
    <source>
        <dbReference type="EMBL" id="KAI1514734.1"/>
    </source>
</evidence>
<dbReference type="Proteomes" id="UP000249757">
    <property type="component" value="Unassembled WGS sequence"/>
</dbReference>
<dbReference type="FunFam" id="2.160.20.10:FF:000002">
    <property type="entry name" value="Endopolygalacturonase D"/>
    <property type="match status" value="1"/>
</dbReference>
<evidence type="ECO:0000256" key="3">
    <source>
        <dbReference type="ARBA" id="ARBA00012736"/>
    </source>
</evidence>
<keyword evidence="9 13" id="KW-0326">Glycosidase</keyword>
<dbReference type="GO" id="GO:0005576">
    <property type="term" value="C:extracellular region"/>
    <property type="evidence" value="ECO:0007669"/>
    <property type="project" value="UniProtKB-SubCell"/>
</dbReference>
<dbReference type="GO" id="GO:0045490">
    <property type="term" value="P:pectin catabolic process"/>
    <property type="evidence" value="ECO:0007669"/>
    <property type="project" value="UniProtKB-ARBA"/>
</dbReference>
<keyword evidence="10" id="KW-0961">Cell wall biogenesis/degradation</keyword>
<evidence type="ECO:0000256" key="2">
    <source>
        <dbReference type="ARBA" id="ARBA00008834"/>
    </source>
</evidence>
<dbReference type="Pfam" id="PF00295">
    <property type="entry name" value="Glyco_hydro_28"/>
    <property type="match status" value="1"/>
</dbReference>
<keyword evidence="7 13" id="KW-0378">Hydrolase</keyword>
<reference evidence="15" key="1">
    <citation type="journal article" date="2022" name="Microb. Genom.">
        <title>A global pangenome for the wheat fungal pathogen Pyrenophora tritici-repentis and prediction of effector protein structural homology.</title>
        <authorList>
            <person name="Moolhuijzen P.M."/>
            <person name="See P.T."/>
            <person name="Shi G."/>
            <person name="Powell H.R."/>
            <person name="Cockram J."/>
            <person name="Jorgensen L.N."/>
            <person name="Benslimane H."/>
            <person name="Strelkov S.E."/>
            <person name="Turner J."/>
            <person name="Liu Z."/>
            <person name="Moffat C.S."/>
        </authorList>
    </citation>
    <scope>NUCLEOTIDE SEQUENCE [LARGE SCALE GENOMIC DNA]</scope>
</reference>
<dbReference type="EC" id="3.2.1.15" evidence="3"/>
<evidence type="ECO:0000256" key="8">
    <source>
        <dbReference type="ARBA" id="ARBA00023157"/>
    </source>
</evidence>
<dbReference type="InterPro" id="IPR011050">
    <property type="entry name" value="Pectin_lyase_fold/virulence"/>
</dbReference>
<evidence type="ECO:0000256" key="12">
    <source>
        <dbReference type="PROSITE-ProRule" id="PRU10052"/>
    </source>
</evidence>
<dbReference type="PANTHER" id="PTHR31884:SF1">
    <property type="entry name" value="POLYGALACTURONASE"/>
    <property type="match status" value="1"/>
</dbReference>
<comment type="catalytic activity">
    <reaction evidence="11">
        <text>(1,4-alpha-D-galacturonosyl)n+m + H2O = (1,4-alpha-D-galacturonosyl)n + (1,4-alpha-D-galacturonosyl)m.</text>
        <dbReference type="EC" id="3.2.1.15"/>
    </reaction>
</comment>
<dbReference type="GO" id="GO:0004650">
    <property type="term" value="F:polygalacturonase activity"/>
    <property type="evidence" value="ECO:0007669"/>
    <property type="project" value="UniProtKB-EC"/>
</dbReference>
<dbReference type="InterPro" id="IPR012334">
    <property type="entry name" value="Pectin_lyas_fold"/>
</dbReference>
<dbReference type="SMART" id="SM00710">
    <property type="entry name" value="PbH1"/>
    <property type="match status" value="6"/>
</dbReference>
<dbReference type="PANTHER" id="PTHR31884">
    <property type="entry name" value="POLYGALACTURONASE"/>
    <property type="match status" value="1"/>
</dbReference>
<dbReference type="InterPro" id="IPR000743">
    <property type="entry name" value="Glyco_hydro_28"/>
</dbReference>
<keyword evidence="15" id="KW-1185">Reference proteome</keyword>
<evidence type="ECO:0000313" key="15">
    <source>
        <dbReference type="Proteomes" id="UP000249757"/>
    </source>
</evidence>
<dbReference type="InterPro" id="IPR006626">
    <property type="entry name" value="PbH1"/>
</dbReference>